<evidence type="ECO:0000313" key="2">
    <source>
        <dbReference type="Proteomes" id="UP001626550"/>
    </source>
</evidence>
<proteinExistence type="predicted"/>
<reference evidence="1 2" key="1">
    <citation type="submission" date="2024-11" db="EMBL/GenBank/DDBJ databases">
        <title>Adaptive evolution of stress response genes in parasites aligns with host niche diversity.</title>
        <authorList>
            <person name="Hahn C."/>
            <person name="Resl P."/>
        </authorList>
    </citation>
    <scope>NUCLEOTIDE SEQUENCE [LARGE SCALE GENOMIC DNA]</scope>
    <source>
        <strain evidence="1">EGGRZ-B1_66</strain>
        <tissue evidence="1">Body</tissue>
    </source>
</reference>
<protein>
    <submittedName>
        <fullName evidence="1">Uncharacterized protein</fullName>
    </submittedName>
</protein>
<evidence type="ECO:0000313" key="1">
    <source>
        <dbReference type="EMBL" id="KAL3314222.1"/>
    </source>
</evidence>
<name>A0ABD2Q3N1_9PLAT</name>
<comment type="caution">
    <text evidence="1">The sequence shown here is derived from an EMBL/GenBank/DDBJ whole genome shotgun (WGS) entry which is preliminary data.</text>
</comment>
<dbReference type="AlphaFoldDB" id="A0ABD2Q3N1"/>
<keyword evidence="2" id="KW-1185">Reference proteome</keyword>
<organism evidence="1 2">
    <name type="scientific">Cichlidogyrus casuarinus</name>
    <dbReference type="NCBI Taxonomy" id="1844966"/>
    <lineage>
        <taxon>Eukaryota</taxon>
        <taxon>Metazoa</taxon>
        <taxon>Spiralia</taxon>
        <taxon>Lophotrochozoa</taxon>
        <taxon>Platyhelminthes</taxon>
        <taxon>Monogenea</taxon>
        <taxon>Monopisthocotylea</taxon>
        <taxon>Dactylogyridea</taxon>
        <taxon>Ancyrocephalidae</taxon>
        <taxon>Cichlidogyrus</taxon>
    </lineage>
</organism>
<gene>
    <name evidence="1" type="ORF">Ciccas_007161</name>
</gene>
<dbReference type="Proteomes" id="UP001626550">
    <property type="component" value="Unassembled WGS sequence"/>
</dbReference>
<sequence>MNCDVFRVRFSPEYLIVGSLLYYFMQTQAFVKMADGFVRSREGGKEEEAYLNRMSKLDANGVASILKATDKTFYGELHDLVVSFEVSRSKIICAMFATHSRLPC</sequence>
<dbReference type="EMBL" id="JBJKFK010001062">
    <property type="protein sequence ID" value="KAL3314222.1"/>
    <property type="molecule type" value="Genomic_DNA"/>
</dbReference>
<accession>A0ABD2Q3N1</accession>